<evidence type="ECO:0000256" key="1">
    <source>
        <dbReference type="ARBA" id="ARBA00004604"/>
    </source>
</evidence>
<dbReference type="GO" id="GO:0032040">
    <property type="term" value="C:small-subunit processome"/>
    <property type="evidence" value="ECO:0007669"/>
    <property type="project" value="InterPro"/>
</dbReference>
<comment type="subcellular location">
    <subcellularLocation>
        <location evidence="1">Nucleus</location>
        <location evidence="1">Nucleolus</location>
    </subcellularLocation>
</comment>
<dbReference type="GO" id="GO:0006364">
    <property type="term" value="P:rRNA processing"/>
    <property type="evidence" value="ECO:0007669"/>
    <property type="project" value="UniProtKB-KW"/>
</dbReference>
<keyword evidence="2" id="KW-0690">Ribosome biogenesis</keyword>
<evidence type="ECO:0000256" key="2">
    <source>
        <dbReference type="ARBA" id="ARBA00022517"/>
    </source>
</evidence>
<dbReference type="InterPro" id="IPR029060">
    <property type="entry name" value="PIN-like_dom_sf"/>
</dbReference>
<evidence type="ECO:0000256" key="6">
    <source>
        <dbReference type="ARBA" id="ARBA00038503"/>
    </source>
</evidence>
<feature type="region of interest" description="Disordered" evidence="7">
    <location>
        <begin position="1"/>
        <end position="21"/>
    </location>
</feature>
<sequence>MGSMGGWVRKGKSKREKRESRIHHSHCFMRLKKQKRHRKVVRFYTACFGFREPFKVLCDGTFVHHLHVNSITPANTALSNILGATVKIFTTRCVLAELKSLGESYSESLKAARNLFTARCDHEKRKSAVACIVEIIGEDNPEHFFVATQDADLRKNLQEVPGVPVIFGLRNALMLEPPSAFQHQFAKSTEEERSHMTEFEYKMLRMKKKNMLAMEEARESSGVNGSEGDLGTLAVMNANSGRKGKEVKDKVQFKRKKAKSRSLLGVLGKNSPTRPDSENKFVQPRLQDQFFHWLAVGVGSRVQKPSEPHPTEKYIEHFASAVYDPKK</sequence>
<reference evidence="9" key="1">
    <citation type="journal article" date="2020" name="Nat. Commun.">
        <title>Genome assembly of wild tea tree DASZ reveals pedigree and selection history of tea varieties.</title>
        <authorList>
            <person name="Zhang W."/>
            <person name="Zhang Y."/>
            <person name="Qiu H."/>
            <person name="Guo Y."/>
            <person name="Wan H."/>
            <person name="Zhang X."/>
            <person name="Scossa F."/>
            <person name="Alseekh S."/>
            <person name="Zhang Q."/>
            <person name="Wang P."/>
            <person name="Xu L."/>
            <person name="Schmidt M.H."/>
            <person name="Jia X."/>
            <person name="Li D."/>
            <person name="Zhu A."/>
            <person name="Guo F."/>
            <person name="Chen W."/>
            <person name="Ni D."/>
            <person name="Usadel B."/>
            <person name="Fernie A.R."/>
            <person name="Wen W."/>
        </authorList>
    </citation>
    <scope>NUCLEOTIDE SEQUENCE [LARGE SCALE GENOMIC DNA]</scope>
    <source>
        <strain evidence="9">cv. G240</strain>
    </source>
</reference>
<protein>
    <recommendedName>
        <fullName evidence="10">PIN domain-containing protein</fullName>
    </recommendedName>
</protein>
<feature type="compositionally biased region" description="Basic residues" evidence="7">
    <location>
        <begin position="9"/>
        <end position="21"/>
    </location>
</feature>
<dbReference type="InterPro" id="IPR006984">
    <property type="entry name" value="Fcf1/UTP23"/>
</dbReference>
<dbReference type="FunFam" id="3.40.50.1010:FF:000006">
    <property type="entry name" value="rRNA-processing protein UTP23 homolog"/>
    <property type="match status" value="1"/>
</dbReference>
<gene>
    <name evidence="8" type="ORF">HYC85_003038</name>
</gene>
<dbReference type="CDD" id="cd08553">
    <property type="entry name" value="PIN_Fcf1-like"/>
    <property type="match status" value="1"/>
</dbReference>
<keyword evidence="4" id="KW-0539">Nucleus</keyword>
<evidence type="ECO:0000256" key="3">
    <source>
        <dbReference type="ARBA" id="ARBA00022552"/>
    </source>
</evidence>
<name>A0A7J7IA64_CAMSI</name>
<keyword evidence="9" id="KW-1185">Reference proteome</keyword>
<dbReference type="Proteomes" id="UP000593564">
    <property type="component" value="Unassembled WGS sequence"/>
</dbReference>
<comment type="similarity">
    <text evidence="6">Belongs to the UTP23/FCF1 family. UTP23 subfamily.</text>
</comment>
<dbReference type="AlphaFoldDB" id="A0A7J7IA64"/>
<dbReference type="Pfam" id="PF04900">
    <property type="entry name" value="Fcf1"/>
    <property type="match status" value="1"/>
</dbReference>
<evidence type="ECO:0000256" key="5">
    <source>
        <dbReference type="ARBA" id="ARBA00037300"/>
    </source>
</evidence>
<evidence type="ECO:0000256" key="4">
    <source>
        <dbReference type="ARBA" id="ARBA00023242"/>
    </source>
</evidence>
<proteinExistence type="inferred from homology"/>
<evidence type="ECO:0000313" key="8">
    <source>
        <dbReference type="EMBL" id="KAF5961829.1"/>
    </source>
</evidence>
<organism evidence="8 9">
    <name type="scientific">Camellia sinensis</name>
    <name type="common">Tea plant</name>
    <name type="synonym">Thea sinensis</name>
    <dbReference type="NCBI Taxonomy" id="4442"/>
    <lineage>
        <taxon>Eukaryota</taxon>
        <taxon>Viridiplantae</taxon>
        <taxon>Streptophyta</taxon>
        <taxon>Embryophyta</taxon>
        <taxon>Tracheophyta</taxon>
        <taxon>Spermatophyta</taxon>
        <taxon>Magnoliopsida</taxon>
        <taxon>eudicotyledons</taxon>
        <taxon>Gunneridae</taxon>
        <taxon>Pentapetalae</taxon>
        <taxon>asterids</taxon>
        <taxon>Ericales</taxon>
        <taxon>Theaceae</taxon>
        <taxon>Camellia</taxon>
    </lineage>
</organism>
<keyword evidence="3" id="KW-0698">rRNA processing</keyword>
<comment type="caution">
    <text evidence="8">The sequence shown here is derived from an EMBL/GenBank/DDBJ whole genome shotgun (WGS) entry which is preliminary data.</text>
</comment>
<comment type="function">
    <text evidence="5">Involved in rRNA-processing and ribosome biogenesis.</text>
</comment>
<dbReference type="Gene3D" id="3.40.50.1010">
    <property type="entry name" value="5'-nuclease"/>
    <property type="match status" value="1"/>
</dbReference>
<evidence type="ECO:0000313" key="9">
    <source>
        <dbReference type="Proteomes" id="UP000593564"/>
    </source>
</evidence>
<dbReference type="SUPFAM" id="SSF88723">
    <property type="entry name" value="PIN domain-like"/>
    <property type="match status" value="1"/>
</dbReference>
<dbReference type="PANTHER" id="PTHR12416">
    <property type="entry name" value="RRNA-PROCESSING PROTEIN UTP23 HOMOLOG"/>
    <property type="match status" value="1"/>
</dbReference>
<accession>A0A7J7IA64</accession>
<evidence type="ECO:0008006" key="10">
    <source>
        <dbReference type="Google" id="ProtNLM"/>
    </source>
</evidence>
<reference evidence="8 9" key="2">
    <citation type="submission" date="2020-07" db="EMBL/GenBank/DDBJ databases">
        <title>Genome assembly of wild tea tree DASZ reveals pedigree and selection history of tea varieties.</title>
        <authorList>
            <person name="Zhang W."/>
        </authorList>
    </citation>
    <scope>NUCLEOTIDE SEQUENCE [LARGE SCALE GENOMIC DNA]</scope>
    <source>
        <strain evidence="9">cv. G240</strain>
        <tissue evidence="8">Leaf</tissue>
    </source>
</reference>
<evidence type="ECO:0000256" key="7">
    <source>
        <dbReference type="SAM" id="MobiDB-lite"/>
    </source>
</evidence>
<dbReference type="EMBL" id="JACBKZ010000001">
    <property type="protein sequence ID" value="KAF5961829.1"/>
    <property type="molecule type" value="Genomic_DNA"/>
</dbReference>